<reference evidence="1 2" key="1">
    <citation type="submission" date="2019-05" db="EMBL/GenBank/DDBJ databases">
        <title>Another draft genome of Portunus trituberculatus and its Hox gene families provides insights of decapod evolution.</title>
        <authorList>
            <person name="Jeong J.-H."/>
            <person name="Song I."/>
            <person name="Kim S."/>
            <person name="Choi T."/>
            <person name="Kim D."/>
            <person name="Ryu S."/>
            <person name="Kim W."/>
        </authorList>
    </citation>
    <scope>NUCLEOTIDE SEQUENCE [LARGE SCALE GENOMIC DNA]</scope>
    <source>
        <tissue evidence="1">Muscle</tissue>
    </source>
</reference>
<gene>
    <name evidence="1" type="ORF">E2C01_038544</name>
</gene>
<sequence length="60" mass="6981">MVSFNASHTLSHSLHLHRLHDLHYRHHSSVHIHLSTSSCIRCTSYHITIVYPSIHTTTLR</sequence>
<comment type="caution">
    <text evidence="1">The sequence shown here is derived from an EMBL/GenBank/DDBJ whole genome shotgun (WGS) entry which is preliminary data.</text>
</comment>
<protein>
    <submittedName>
        <fullName evidence="1">Uncharacterized protein</fullName>
    </submittedName>
</protein>
<organism evidence="1 2">
    <name type="scientific">Portunus trituberculatus</name>
    <name type="common">Swimming crab</name>
    <name type="synonym">Neptunus trituberculatus</name>
    <dbReference type="NCBI Taxonomy" id="210409"/>
    <lineage>
        <taxon>Eukaryota</taxon>
        <taxon>Metazoa</taxon>
        <taxon>Ecdysozoa</taxon>
        <taxon>Arthropoda</taxon>
        <taxon>Crustacea</taxon>
        <taxon>Multicrustacea</taxon>
        <taxon>Malacostraca</taxon>
        <taxon>Eumalacostraca</taxon>
        <taxon>Eucarida</taxon>
        <taxon>Decapoda</taxon>
        <taxon>Pleocyemata</taxon>
        <taxon>Brachyura</taxon>
        <taxon>Eubrachyura</taxon>
        <taxon>Portunoidea</taxon>
        <taxon>Portunidae</taxon>
        <taxon>Portuninae</taxon>
        <taxon>Portunus</taxon>
    </lineage>
</organism>
<keyword evidence="2" id="KW-1185">Reference proteome</keyword>
<evidence type="ECO:0000313" key="2">
    <source>
        <dbReference type="Proteomes" id="UP000324222"/>
    </source>
</evidence>
<proteinExistence type="predicted"/>
<dbReference type="Proteomes" id="UP000324222">
    <property type="component" value="Unassembled WGS sequence"/>
</dbReference>
<evidence type="ECO:0000313" key="1">
    <source>
        <dbReference type="EMBL" id="MPC44862.1"/>
    </source>
</evidence>
<accession>A0A5B7FEE9</accession>
<name>A0A5B7FEE9_PORTR</name>
<dbReference type="EMBL" id="VSRR010006470">
    <property type="protein sequence ID" value="MPC44862.1"/>
    <property type="molecule type" value="Genomic_DNA"/>
</dbReference>
<dbReference type="AlphaFoldDB" id="A0A5B7FEE9"/>